<evidence type="ECO:0000256" key="3">
    <source>
        <dbReference type="ARBA" id="ARBA00009490"/>
    </source>
</evidence>
<dbReference type="InterPro" id="IPR024079">
    <property type="entry name" value="MetalloPept_cat_dom_sf"/>
</dbReference>
<dbReference type="InterPro" id="IPR011049">
    <property type="entry name" value="Serralysin-like_metalloprot_C"/>
</dbReference>
<keyword evidence="9" id="KW-1185">Reference proteome</keyword>
<feature type="region of interest" description="Disordered" evidence="6">
    <location>
        <begin position="1347"/>
        <end position="1381"/>
    </location>
</feature>
<keyword evidence="8" id="KW-0614">Plasmid</keyword>
<feature type="compositionally biased region" description="Polar residues" evidence="6">
    <location>
        <begin position="1275"/>
        <end position="1284"/>
    </location>
</feature>
<feature type="compositionally biased region" description="Low complexity" evidence="6">
    <location>
        <begin position="39"/>
        <end position="55"/>
    </location>
</feature>
<dbReference type="GO" id="GO:0006508">
    <property type="term" value="P:proteolysis"/>
    <property type="evidence" value="ECO:0007669"/>
    <property type="project" value="InterPro"/>
</dbReference>
<reference evidence="8" key="1">
    <citation type="submission" date="2021-02" db="EMBL/GenBank/DDBJ databases">
        <title>Rhodobacter shimadae sp. nov., an aerobic anoxygenic phototrophic bacterium isolated from a hot spring.</title>
        <authorList>
            <person name="Muramatsu S."/>
            <person name="Haruta S."/>
            <person name="Hirose S."/>
            <person name="Hanada S."/>
        </authorList>
    </citation>
    <scope>NUCLEOTIDE SEQUENCE</scope>
    <source>
        <strain evidence="8">N10</strain>
        <plasmid evidence="8">unnamed3</plasmid>
    </source>
</reference>
<evidence type="ECO:0000256" key="5">
    <source>
        <dbReference type="ARBA" id="ARBA00022737"/>
    </source>
</evidence>
<dbReference type="KEGG" id="nsm:JO391_21195"/>
<feature type="compositionally biased region" description="Low complexity" evidence="6">
    <location>
        <begin position="1469"/>
        <end position="1491"/>
    </location>
</feature>
<dbReference type="Pfam" id="PF00353">
    <property type="entry name" value="HemolysinCabind"/>
    <property type="match status" value="16"/>
</dbReference>
<dbReference type="GO" id="GO:0008237">
    <property type="term" value="F:metallopeptidase activity"/>
    <property type="evidence" value="ECO:0007669"/>
    <property type="project" value="InterPro"/>
</dbReference>
<dbReference type="InterPro" id="IPR018511">
    <property type="entry name" value="Hemolysin-typ_Ca-bd_CS"/>
</dbReference>
<feature type="compositionally biased region" description="Low complexity" evidence="6">
    <location>
        <begin position="1347"/>
        <end position="1368"/>
    </location>
</feature>
<evidence type="ECO:0000256" key="6">
    <source>
        <dbReference type="SAM" id="MobiDB-lite"/>
    </source>
</evidence>
<gene>
    <name evidence="8" type="ORF">JO391_21195</name>
</gene>
<dbReference type="SUPFAM" id="SSF55486">
    <property type="entry name" value="Metalloproteases ('zincins'), catalytic domain"/>
    <property type="match status" value="1"/>
</dbReference>
<name>A0A8G0ZZU9_9RHOB</name>
<dbReference type="InterPro" id="IPR013858">
    <property type="entry name" value="Peptidase_M10B_C"/>
</dbReference>
<feature type="region of interest" description="Disordered" evidence="6">
    <location>
        <begin position="34"/>
        <end position="77"/>
    </location>
</feature>
<keyword evidence="4" id="KW-0964">Secreted</keyword>
<dbReference type="InterPro" id="IPR001343">
    <property type="entry name" value="Hemolysn_Ca-bd"/>
</dbReference>
<dbReference type="SUPFAM" id="SSF51120">
    <property type="entry name" value="beta-Roll"/>
    <property type="match status" value="8"/>
</dbReference>
<protein>
    <submittedName>
        <fullName evidence="8">M10 family metallopeptidase C-terminal domain-containing protein</fullName>
    </submittedName>
</protein>
<proteinExistence type="inferred from homology"/>
<dbReference type="Gene3D" id="2.150.10.10">
    <property type="entry name" value="Serralysin-like metalloprotease, C-terminal"/>
    <property type="match status" value="10"/>
</dbReference>
<dbReference type="RefSeq" id="WP_220664818.1">
    <property type="nucleotide sequence ID" value="NZ_CP069373.1"/>
</dbReference>
<evidence type="ECO:0000313" key="8">
    <source>
        <dbReference type="EMBL" id="QYZ72255.1"/>
    </source>
</evidence>
<feature type="region of interest" description="Disordered" evidence="6">
    <location>
        <begin position="1275"/>
        <end position="1307"/>
    </location>
</feature>
<dbReference type="InterPro" id="IPR050557">
    <property type="entry name" value="RTX_toxin/Mannuronan_C5-epim"/>
</dbReference>
<dbReference type="PROSITE" id="PS00330">
    <property type="entry name" value="HEMOLYSIN_CALCIUM"/>
    <property type="match status" value="5"/>
</dbReference>
<dbReference type="InterPro" id="IPR006026">
    <property type="entry name" value="Peptidase_Metallo"/>
</dbReference>
<evidence type="ECO:0000256" key="4">
    <source>
        <dbReference type="ARBA" id="ARBA00022525"/>
    </source>
</evidence>
<accession>A0A8G0ZZU9</accession>
<feature type="compositionally biased region" description="Gly residues" evidence="6">
    <location>
        <begin position="1297"/>
        <end position="1307"/>
    </location>
</feature>
<evidence type="ECO:0000256" key="2">
    <source>
        <dbReference type="ARBA" id="ARBA00004613"/>
    </source>
</evidence>
<comment type="subcellular location">
    <subcellularLocation>
        <location evidence="2">Secreted</location>
    </subcellularLocation>
</comment>
<dbReference type="Pfam" id="PF08548">
    <property type="entry name" value="Peptidase_M10_C"/>
    <property type="match status" value="1"/>
</dbReference>
<evidence type="ECO:0000259" key="7">
    <source>
        <dbReference type="SMART" id="SM00235"/>
    </source>
</evidence>
<organism evidence="8 9">
    <name type="scientific">Neotabrizicola shimadae</name>
    <dbReference type="NCBI Taxonomy" id="2807096"/>
    <lineage>
        <taxon>Bacteria</taxon>
        <taxon>Pseudomonadati</taxon>
        <taxon>Pseudomonadota</taxon>
        <taxon>Alphaproteobacteria</taxon>
        <taxon>Rhodobacterales</taxon>
        <taxon>Paracoccaceae</taxon>
        <taxon>Neotabrizicola</taxon>
    </lineage>
</organism>
<dbReference type="GO" id="GO:0005615">
    <property type="term" value="C:extracellular space"/>
    <property type="evidence" value="ECO:0007669"/>
    <property type="project" value="InterPro"/>
</dbReference>
<dbReference type="PRINTS" id="PR00313">
    <property type="entry name" value="CABNDNGRPT"/>
</dbReference>
<comment type="cofactor">
    <cofactor evidence="1">
        <name>Ca(2+)</name>
        <dbReference type="ChEBI" id="CHEBI:29108"/>
    </cofactor>
</comment>
<keyword evidence="5" id="KW-0677">Repeat</keyword>
<feature type="region of interest" description="Disordered" evidence="6">
    <location>
        <begin position="1468"/>
        <end position="1496"/>
    </location>
</feature>
<sequence length="1592" mass="158640">MAHDSALNPQDTVLLSDALGDDLLYQINSIDSTTVPEETATSSDLDASDDGLSGDLDPELVAALGPDSPEDQTTISVEGPDLGFLRTAAISAAATGPMRATIQAEYSTSGWESQATSGCACPLCGGNSFGGGGVSGGVGAPAAATTLNTLATYLNERNTGSGGADFWDDFWGGGSDVSTPFWNLTASGTNAQNGTITFNVTSANFFDSNGLAGAALQEAIRNALDVYEDVLGINFVETTDVNADLAFGDWDAGFAYANFDRASDGSISRAWVNIGSGWSGNGTIGDYYFHTALHEIGHTLGLGHQGNYNAGQGSLTYGSQAQWQNDTIQYTMMSYWAQANYTQAGYAGSSGAFLGDVNVIGPQIVDWLALDRIYNPQGYGIDDGATTGNTTWGFNSTWTDSVSPPVENTLNDAFSLISTLLDTNTICIVDGGGIDTLDLSGFANNTLIDLRENSASSTTVYFSNVAGLNGNLSTSVGTVIENVVGGAGAETIHGNSAANDMRGGGGNDTIYGYGGADAIYGDAGADWLYAGGTSGDTVYGGEGADRVYGGLNDQTIYGGNGNDTLYGDDAAPTSTVADYISGEGGDDFVLGANAGDTIYGGLGNDSLRGGGGGDTIYGDAGIDTLRGEDGNDVLSPNSSLETGEIYDGGAGNDTLDFSNFGLDYVVNLVSGTFSTGATSTTLIAIEAVNAGSGNDTISTTNNGGETVWGNGGNDSIAGGLNNQTLYGGAGNDSIYGDGFTSQNSGVGDYIDGGDDNDHIEGAGGADTILGGNGNDFITGDRGFVFADNDSLDGGAGTDTVSYQNSTAGVNVTLNGSSNTGGSAQGDTLAGFEVLVGSSLGDTLYGGSTFGATIQGGAGNDSITGGFSSQSLEGGDGNDTLYVGAVEFLDSVSGGAGIDTLDHSAVSAANVSGATFDFAAGVGTVGWSANGTITLSGIEVYLDGAGGNIIVSDGGGNTYYGGDGNDTMRATSGPETMYGGNGTDDLDLSIGNFIYTFDMTTGLATQYSGELFLGFENVTMGSANDTVTGSGGANIINGGGGNDSLDGGGASDTLYGGDGNDTLIGGTGTDTLYGGAGNDRITSDGDSGYYDGGADDDTMLSGIGGETMDGGNGIDLIDHRAFNGNYLFDMTAGTTNFGGELYTNFENVLMGNGADTVTGSDAANSINGGGGDDVLSGGGGDDTILGGAGNDTIYGGSNIGGGDVLNGGAGNDYFVYVSGEGYDNFYGGGGIDTVVLQTFFTDTYQVDLLAGTFAYNGGAPSRDMVSIERVITGDNADSVTGSTAGNRIELAGGNDTSSGGGGNDQIYGGTGNDQLFGGGGNDQLFGLDDNDTLDGSIGADTLFGGNGNDSLNGGNDNDTLNGGAGDDTLNGGTGADDMTGGGGNDTFYVDDLGDTVSELSGPTQGVDLVYTSIDLSLTVLSANVENLFLLGVGNISGTGNTLDNTITGNSGANGLSGLAGNDTLIGGSGNDTATGGNGNDSLNGGNDNDSLNGGAGTDTLLGGSGNDTMSGGADADTFVFAGSFGVDVINDFATGVFGEVISLSGVAAIVSFADLVANHLSEVAGNAVISAGANTITLVGVSASSLLADDFLF</sequence>
<dbReference type="SMART" id="SM00235">
    <property type="entry name" value="ZnMc"/>
    <property type="match status" value="1"/>
</dbReference>
<dbReference type="EMBL" id="CP069373">
    <property type="protein sequence ID" value="QYZ72255.1"/>
    <property type="molecule type" value="Genomic_DNA"/>
</dbReference>
<dbReference type="Gene3D" id="3.40.390.10">
    <property type="entry name" value="Collagenase (Catalytic Domain)"/>
    <property type="match status" value="1"/>
</dbReference>
<evidence type="ECO:0000313" key="9">
    <source>
        <dbReference type="Proteomes" id="UP000826300"/>
    </source>
</evidence>
<evidence type="ECO:0000256" key="1">
    <source>
        <dbReference type="ARBA" id="ARBA00001913"/>
    </source>
</evidence>
<geneLocation type="plasmid" evidence="8 9">
    <name>unnamed3</name>
</geneLocation>
<dbReference type="GO" id="GO:0008270">
    <property type="term" value="F:zinc ion binding"/>
    <property type="evidence" value="ECO:0007669"/>
    <property type="project" value="InterPro"/>
</dbReference>
<dbReference type="Proteomes" id="UP000826300">
    <property type="component" value="Plasmid unnamed3"/>
</dbReference>
<dbReference type="PANTHER" id="PTHR38340">
    <property type="entry name" value="S-LAYER PROTEIN"/>
    <property type="match status" value="1"/>
</dbReference>
<feature type="compositionally biased region" description="Gly residues" evidence="6">
    <location>
        <begin position="1370"/>
        <end position="1381"/>
    </location>
</feature>
<dbReference type="GO" id="GO:0005509">
    <property type="term" value="F:calcium ion binding"/>
    <property type="evidence" value="ECO:0007669"/>
    <property type="project" value="InterPro"/>
</dbReference>
<feature type="domain" description="Peptidase metallopeptidase" evidence="7">
    <location>
        <begin position="192"/>
        <end position="343"/>
    </location>
</feature>
<comment type="similarity">
    <text evidence="3">Belongs to the peptidase M10B family.</text>
</comment>
<dbReference type="PANTHER" id="PTHR38340:SF1">
    <property type="entry name" value="S-LAYER PROTEIN"/>
    <property type="match status" value="1"/>
</dbReference>